<sequence length="2551" mass="280521">MRESSKSQSSRTWRRGEPAGYARTPTQCTQRLPQPAGFVCVLASLPAADALMREAVFQVSKAGTNTQYAEIAAGVRTTWRNTVGCSLFPNRPRGITSRLQHLLLLFDEAEGPVLALAIDGDEVDELPLLIADPFLRSLRLAEPTESDAPNGSNRPTSRPAPTMSISYTSVGGSDVGYGFGYSPSAAGTGIGPGTATGTGTGTGTPVYANSGGAMLSAAGSVSGMGAGSQSGAAPFTAWAFPRPSMEGSVAGSSASRPAREPLPPIRRAHHTPQPSNQLSSVGFPDPQTPSEYALNVLMTKFIGLANEQLALSLNKSADAEPLIAAYLRSRVEIIFEKLVTSLGQVARRQAKAVVDSLIRWRVTTLDGDEMAMLGRRRDDMGGFSFPGPGTDRAARPSPAHLRRRKAHVCTYLLTHALEGIARILASNVSGSRIPLSERDANIFENFAFETLQTCCRGLGTNATAEANTPHVSLAASANSDPLLSLCFESASALLGELSKLRFMSVADRFVSAIEAFKKAGAPKEGELQLENLILGARYLHITVFPMEFFEEGAEFVDTLSKFFVSSAASSSTRLRLALADTFVHLMLPVAGLASAEINHPAWIKAVDTIWPRALQMAAKPKYWIYAYPLHATLMAVSPGERFLAHWTSCIDAGTSKLKDRAARLPVLHAAVKLLWVYLFRCHESSSVTLRRLESFFRTWFPPKTKAVYCSDVSTEMHTRMVHLVLFRQFDFGRDLVLDFLRDSSLNDGRPLALNAEQLSPLRMSIAIRAIVMTLDCHVKQEPAAFPPGKNFFTIEEHTRAVKISDGVPTSLGDDLPADFTFPKKELEEAQTRFNTLISKVALICDATVGELNVFDDRVTVMKAAGMSSNIAAGERDGFVYQTHTPLKMTVMYGQEHQPILDLLQACIDSWPRCLSPAIALPTVLSIVQRALISADPKLAQSAAAVLRRIGHQRQGTPFVIVSTFMRWAFRPQVMLWEVQSNQHLLLPKVEGVFLCWVESLERWLEELKGLVAGQANGEGEGAVKGLEMERLSAWAVIDEIEANALILLCSAWRPFRVLAVRVLQMVAQLDNAIVGGTRSAKEFDLPTNGTKLASMDEATRIITLLQRPCFEFCPVGSPLLDKVQQERLSSFREAVQPEPLASLLQSEDLLNASIWVQILPGFLRECLDRFPTTVAMFRTALTGRIMAMDPFVVFAVGWSGRMPTIPIGSKTPVPPRSGADQDLLANHWRSYVLALCTTTSASEASRGTDVSNDSGVARSSATTERVISARDLFFKLEPFLASEYSTFREGAVAGLGNINIDLYPILLEVMHSISTRVTEDFRGRGPSKAGSKQSRRNEWLRTGVGHVLHLTSSNLVREGLLSDQKVVQMVLAWVKSTFSFLTDREYREDWSLQKLRRFFAGVVEAFFDGLAKIGGQERCFTFDSRFRMFQLFREWHSYSETSDDGPTKLSNIVTSMVEQYRDDWHREVVVKQLVSETHALSHQAACTMAALCQGAISLVGSAVPAPMPGSALDAPSLLSWLSRMFNNSARENHAVAKRALRGLLLYNPSHQELVSLVIDRAVSEADSMSIDRSFFAVFTEAVLQRSTFVIPLAQAACLAFLKLGHTDRAVRELALSLLHMVLPDVTDDEFAGMAMGTLNNMTALYRKAHISLVVLTCQRVPTLPPAFAAELALRLPSMPSSKRRACLQLLPHVLKQVDLLKGVDGSDLTPFATGFLTNLSFITLRYGDTFQTEVDELWTALVTGEGMLTNADSISKFFIEQSLRARTEEFIVLAKKVLACIFALEIGPYLFDEICKFIEPNAMIPMPRERGNTPMSLLNFYVADLHGDHHTTSRSLIFSVGQVALLLVGELNDGRTAQLKRHLPVLLHAAVAQVDSQFEFVRAQAISILDQLVRTLAPPQRFFSSLAVEKGKAPRWWTFEADVDNGDDRVPDTMRLRVEKILVPLCDFVPDLRELWGGVAHFWAIQGPVRHLAIRSLQIFRVLMPAVTPRMLVDMLARLSNTISDSGADIQIFTLELLYTLRSIVKATSEKEVDLLAHVYWATIACLSTSVESEFLTSLRLLDALMDKLDLSVQETQEMLLSKRPEDWEGDPASLQKLVMRGLRSAVTYEATLEVLSRITQVHSNVLVDTSNDRLAYVFAAAMPLFMNKMENPAADHAIAEQLATDIANLADFLGKKDISRICASVTKNRFRTKDDLTRQGVMCLRSHYLPLLGPDLAILLIGLCLNNTLWLRKQSLRLIKVFLQNINAQDASFSKLGLELLMPILQLLSTPLAAEALEVLEEPLAINGGVASQQVLRMSLQWSKMKPSNDHALDMAIFGAPTDSGWAVARPQDASLRARINLQSVFKQTELTLDMPLLSSNVNFVTDDFVLDDYLDSDRRRSFVQQDDNSVNDRTDSASVNELVNQLHDLSSFFVDETSTFASPSTASTSKGSLWKTTSLSRTANSMSDAASQPTSFSDRSGAAPGALPIPFSAQRTPRQPPRGSIEKVARILARSTHSKQQSQHSDAAKSSSSPSTTAAWEDSFYPSQLPSHPSASTEVLPEDRRSTDL</sequence>
<dbReference type="PANTHER" id="PTHR12295:SF30">
    <property type="entry name" value="PROTEIN FURRY"/>
    <property type="match status" value="1"/>
</dbReference>
<feature type="region of interest" description="Disordered" evidence="1">
    <location>
        <begin position="142"/>
        <end position="165"/>
    </location>
</feature>
<comment type="caution">
    <text evidence="5">The sequence shown here is derived from an EMBL/GenBank/DDBJ whole genome shotgun (WGS) entry which is preliminary data.</text>
</comment>
<proteinExistence type="predicted"/>
<dbReference type="GO" id="GO:0030427">
    <property type="term" value="C:site of polarized growth"/>
    <property type="evidence" value="ECO:0007669"/>
    <property type="project" value="TreeGrafter"/>
</dbReference>
<feature type="domain" description="Cell morphogenesis protein N-terminal" evidence="2">
    <location>
        <begin position="479"/>
        <end position="1004"/>
    </location>
</feature>
<dbReference type="Pfam" id="PF14228">
    <property type="entry name" value="MOR2-PAG1_mid"/>
    <property type="match status" value="2"/>
</dbReference>
<dbReference type="PANTHER" id="PTHR12295">
    <property type="entry name" value="FURRY-RELATED"/>
    <property type="match status" value="1"/>
</dbReference>
<evidence type="ECO:0000313" key="5">
    <source>
        <dbReference type="EMBL" id="KAE8260652.1"/>
    </source>
</evidence>
<name>A0A177VDY8_9BASI</name>
<dbReference type="EMBL" id="LWDD02000453">
    <property type="protein sequence ID" value="KAE8260652.1"/>
    <property type="molecule type" value="Genomic_DNA"/>
</dbReference>
<feature type="compositionally biased region" description="Polar residues" evidence="1">
    <location>
        <begin position="1"/>
        <end position="11"/>
    </location>
</feature>
<dbReference type="Pfam" id="PF14225">
    <property type="entry name" value="MOR2-PAG1_C"/>
    <property type="match status" value="1"/>
</dbReference>
<feature type="region of interest" description="Disordered" evidence="1">
    <location>
        <begin position="246"/>
        <end position="285"/>
    </location>
</feature>
<gene>
    <name evidence="5" type="ORF">A4X03_0g3741</name>
</gene>
<evidence type="ECO:0000259" key="2">
    <source>
        <dbReference type="Pfam" id="PF14222"/>
    </source>
</evidence>
<organism evidence="5 6">
    <name type="scientific">Tilletia caries</name>
    <name type="common">wheat bunt fungus</name>
    <dbReference type="NCBI Taxonomy" id="13290"/>
    <lineage>
        <taxon>Eukaryota</taxon>
        <taxon>Fungi</taxon>
        <taxon>Dikarya</taxon>
        <taxon>Basidiomycota</taxon>
        <taxon>Ustilaginomycotina</taxon>
        <taxon>Exobasidiomycetes</taxon>
        <taxon>Tilletiales</taxon>
        <taxon>Tilletiaceae</taxon>
        <taxon>Tilletia</taxon>
    </lineage>
</organism>
<dbReference type="InterPro" id="IPR016024">
    <property type="entry name" value="ARM-type_fold"/>
</dbReference>
<feature type="compositionally biased region" description="Polar residues" evidence="1">
    <location>
        <begin position="2446"/>
        <end position="2460"/>
    </location>
</feature>
<dbReference type="InterPro" id="IPR025481">
    <property type="entry name" value="Cell_Morphogen_C"/>
</dbReference>
<evidence type="ECO:0000259" key="4">
    <source>
        <dbReference type="Pfam" id="PF14228"/>
    </source>
</evidence>
<protein>
    <submittedName>
        <fullName evidence="5">Uncharacterized protein</fullName>
    </submittedName>
</protein>
<feature type="region of interest" description="Disordered" evidence="1">
    <location>
        <begin position="1"/>
        <end position="27"/>
    </location>
</feature>
<feature type="domain" description="Cell morphogenesis central region" evidence="4">
    <location>
        <begin position="1264"/>
        <end position="1466"/>
    </location>
</feature>
<feature type="compositionally biased region" description="Polar residues" evidence="1">
    <location>
        <begin position="2527"/>
        <end position="2539"/>
    </location>
</feature>
<feature type="domain" description="Cell morphogenesis central region" evidence="4">
    <location>
        <begin position="1948"/>
        <end position="2004"/>
    </location>
</feature>
<dbReference type="InterPro" id="IPR029473">
    <property type="entry name" value="MOR2-PAG1_mid"/>
</dbReference>
<feature type="domain" description="Cell morphogenesis protein C-terminal" evidence="3">
    <location>
        <begin position="2038"/>
        <end position="2288"/>
    </location>
</feature>
<evidence type="ECO:0000259" key="3">
    <source>
        <dbReference type="Pfam" id="PF14225"/>
    </source>
</evidence>
<dbReference type="InterPro" id="IPR039867">
    <property type="entry name" value="Furry/Tao3/Mor2"/>
</dbReference>
<feature type="compositionally biased region" description="Low complexity" evidence="1">
    <location>
        <begin position="2500"/>
        <end position="2521"/>
    </location>
</feature>
<evidence type="ECO:0000313" key="6">
    <source>
        <dbReference type="Proteomes" id="UP000077671"/>
    </source>
</evidence>
<evidence type="ECO:0000256" key="1">
    <source>
        <dbReference type="SAM" id="MobiDB-lite"/>
    </source>
</evidence>
<dbReference type="GO" id="GO:0005938">
    <property type="term" value="C:cell cortex"/>
    <property type="evidence" value="ECO:0007669"/>
    <property type="project" value="TreeGrafter"/>
</dbReference>
<dbReference type="InterPro" id="IPR025614">
    <property type="entry name" value="Cell_morpho_N"/>
</dbReference>
<reference evidence="5" key="2">
    <citation type="journal article" date="2019" name="IMA Fungus">
        <title>Genome sequencing and comparison of five Tilletia species to identify candidate genes for the detection of regulated species infecting wheat.</title>
        <authorList>
            <person name="Nguyen H.D.T."/>
            <person name="Sultana T."/>
            <person name="Kesanakurti P."/>
            <person name="Hambleton S."/>
        </authorList>
    </citation>
    <scope>NUCLEOTIDE SEQUENCE</scope>
    <source>
        <strain evidence="5">DAOMC 238032</strain>
    </source>
</reference>
<dbReference type="Proteomes" id="UP000077671">
    <property type="component" value="Unassembled WGS sequence"/>
</dbReference>
<dbReference type="GO" id="GO:0000902">
    <property type="term" value="P:cell morphogenesis"/>
    <property type="evidence" value="ECO:0007669"/>
    <property type="project" value="InterPro"/>
</dbReference>
<dbReference type="SUPFAM" id="SSF48371">
    <property type="entry name" value="ARM repeat"/>
    <property type="match status" value="1"/>
</dbReference>
<reference evidence="5" key="1">
    <citation type="submission" date="2016-04" db="EMBL/GenBank/DDBJ databases">
        <authorList>
            <person name="Nguyen H.D."/>
            <person name="Kesanakurti P."/>
            <person name="Cullis J."/>
            <person name="Levesque C.A."/>
            <person name="Hambleton S."/>
        </authorList>
    </citation>
    <scope>NUCLEOTIDE SEQUENCE</scope>
    <source>
        <strain evidence="5">DAOMC 238032</strain>
    </source>
</reference>
<dbReference type="Pfam" id="PF14222">
    <property type="entry name" value="MOR2-PAG1_N"/>
    <property type="match status" value="1"/>
</dbReference>
<accession>A0A177VDY8</accession>
<feature type="region of interest" description="Disordered" evidence="1">
    <location>
        <begin position="2446"/>
        <end position="2551"/>
    </location>
</feature>
<feature type="compositionally biased region" description="Polar residues" evidence="1">
    <location>
        <begin position="147"/>
        <end position="156"/>
    </location>
</feature>